<dbReference type="SUPFAM" id="SSF53850">
    <property type="entry name" value="Periplasmic binding protein-like II"/>
    <property type="match status" value="1"/>
</dbReference>
<proteinExistence type="inferred from homology"/>
<dbReference type="Gene3D" id="1.10.10.10">
    <property type="entry name" value="Winged helix-like DNA-binding domain superfamily/Winged helix DNA-binding domain"/>
    <property type="match status" value="1"/>
</dbReference>
<dbReference type="Proteomes" id="UP000054851">
    <property type="component" value="Unassembled WGS sequence"/>
</dbReference>
<name>A0A158CIS5_9BURK</name>
<organism evidence="6 7">
    <name type="scientific">Caballeronia hypogeia</name>
    <dbReference type="NCBI Taxonomy" id="1777140"/>
    <lineage>
        <taxon>Bacteria</taxon>
        <taxon>Pseudomonadati</taxon>
        <taxon>Pseudomonadota</taxon>
        <taxon>Betaproteobacteria</taxon>
        <taxon>Burkholderiales</taxon>
        <taxon>Burkholderiaceae</taxon>
        <taxon>Caballeronia</taxon>
    </lineage>
</organism>
<evidence type="ECO:0000256" key="1">
    <source>
        <dbReference type="ARBA" id="ARBA00009437"/>
    </source>
</evidence>
<dbReference type="InterPro" id="IPR005119">
    <property type="entry name" value="LysR_subst-bd"/>
</dbReference>
<reference evidence="6" key="1">
    <citation type="submission" date="2016-01" db="EMBL/GenBank/DDBJ databases">
        <authorList>
            <person name="Peeters C."/>
        </authorList>
    </citation>
    <scope>NUCLEOTIDE SEQUENCE</scope>
    <source>
        <strain evidence="6">LMG 29322</strain>
    </source>
</reference>
<dbReference type="RefSeq" id="WP_061170539.1">
    <property type="nucleotide sequence ID" value="NZ_FCOA02000023.1"/>
</dbReference>
<dbReference type="Pfam" id="PF00126">
    <property type="entry name" value="HTH_1"/>
    <property type="match status" value="1"/>
</dbReference>
<dbReference type="PRINTS" id="PR00039">
    <property type="entry name" value="HTHLYSR"/>
</dbReference>
<dbReference type="PANTHER" id="PTHR30427">
    <property type="entry name" value="TRANSCRIPTIONAL ACTIVATOR PROTEIN LYSR"/>
    <property type="match status" value="1"/>
</dbReference>
<dbReference type="InterPro" id="IPR036388">
    <property type="entry name" value="WH-like_DNA-bd_sf"/>
</dbReference>
<dbReference type="OrthoDB" id="8849678at2"/>
<dbReference type="InterPro" id="IPR000847">
    <property type="entry name" value="LysR_HTH_N"/>
</dbReference>
<dbReference type="GO" id="GO:0010628">
    <property type="term" value="P:positive regulation of gene expression"/>
    <property type="evidence" value="ECO:0007669"/>
    <property type="project" value="TreeGrafter"/>
</dbReference>
<keyword evidence="7" id="KW-1185">Reference proteome</keyword>
<dbReference type="PANTHER" id="PTHR30427:SF1">
    <property type="entry name" value="TRANSCRIPTIONAL ACTIVATOR PROTEIN LYSR"/>
    <property type="match status" value="1"/>
</dbReference>
<dbReference type="PROSITE" id="PS50931">
    <property type="entry name" value="HTH_LYSR"/>
    <property type="match status" value="1"/>
</dbReference>
<sequence length="300" mass="32432">MRLRHIEVFHAVMQAGSLSGAAALLHISQPAASKMLAQAEQSLGVELFKRLPSGLKPTPEATLLFQETKTLHQSLERVRHLARNLSAHPGGLLRVGCIPSLGLGLVPRVIASFMKQCPDVSINIRTENNETLAALLLAQEIDVAVAFEPPVTPGITIEELGRARAVLFDSRTHDIEETMVQLSDLDFPNWIALDPEDPLGARVSAAVAVMGRELTPMIEVKTYYLARALVESGVGFTIIDEYTAYSHAGDHRNVVPVEPEVSVGVCLMTSASNASSQALRVLVEQLTRELAKHGTRSTPG</sequence>
<keyword evidence="2" id="KW-0805">Transcription regulation</keyword>
<evidence type="ECO:0000256" key="2">
    <source>
        <dbReference type="ARBA" id="ARBA00023015"/>
    </source>
</evidence>
<dbReference type="EMBL" id="FCOA02000023">
    <property type="protein sequence ID" value="SAK82268.1"/>
    <property type="molecule type" value="Genomic_DNA"/>
</dbReference>
<evidence type="ECO:0000313" key="7">
    <source>
        <dbReference type="Proteomes" id="UP000054851"/>
    </source>
</evidence>
<feature type="domain" description="HTH lysR-type" evidence="5">
    <location>
        <begin position="1"/>
        <end position="58"/>
    </location>
</feature>
<dbReference type="AlphaFoldDB" id="A0A158CIS5"/>
<keyword evidence="4" id="KW-0804">Transcription</keyword>
<protein>
    <submittedName>
        <fullName evidence="6">LysR family transcriptional regulator</fullName>
    </submittedName>
</protein>
<dbReference type="SUPFAM" id="SSF46785">
    <property type="entry name" value="Winged helix' DNA-binding domain"/>
    <property type="match status" value="1"/>
</dbReference>
<evidence type="ECO:0000259" key="5">
    <source>
        <dbReference type="PROSITE" id="PS50931"/>
    </source>
</evidence>
<dbReference type="Gene3D" id="3.40.190.290">
    <property type="match status" value="1"/>
</dbReference>
<evidence type="ECO:0000256" key="3">
    <source>
        <dbReference type="ARBA" id="ARBA00023125"/>
    </source>
</evidence>
<dbReference type="InterPro" id="IPR036390">
    <property type="entry name" value="WH_DNA-bd_sf"/>
</dbReference>
<dbReference type="GO" id="GO:0043565">
    <property type="term" value="F:sequence-specific DNA binding"/>
    <property type="evidence" value="ECO:0007669"/>
    <property type="project" value="TreeGrafter"/>
</dbReference>
<gene>
    <name evidence="6" type="ORF">AWB79_05456</name>
</gene>
<keyword evidence="3" id="KW-0238">DNA-binding</keyword>
<dbReference type="GO" id="GO:0003700">
    <property type="term" value="F:DNA-binding transcription factor activity"/>
    <property type="evidence" value="ECO:0007669"/>
    <property type="project" value="InterPro"/>
</dbReference>
<accession>A0A158CIS5</accession>
<evidence type="ECO:0000256" key="4">
    <source>
        <dbReference type="ARBA" id="ARBA00023163"/>
    </source>
</evidence>
<dbReference type="Pfam" id="PF03466">
    <property type="entry name" value="LysR_substrate"/>
    <property type="match status" value="1"/>
</dbReference>
<evidence type="ECO:0000313" key="6">
    <source>
        <dbReference type="EMBL" id="SAK82268.1"/>
    </source>
</evidence>
<dbReference type="GO" id="GO:0009089">
    <property type="term" value="P:lysine biosynthetic process via diaminopimelate"/>
    <property type="evidence" value="ECO:0007669"/>
    <property type="project" value="TreeGrafter"/>
</dbReference>
<comment type="similarity">
    <text evidence="1">Belongs to the LysR transcriptional regulatory family.</text>
</comment>
<dbReference type="STRING" id="1777140.AWB79_05456"/>
<comment type="caution">
    <text evidence="6">The sequence shown here is derived from an EMBL/GenBank/DDBJ whole genome shotgun (WGS) entry which is preliminary data.</text>
</comment>